<dbReference type="EMBL" id="AAQR03098342">
    <property type="status" value="NOT_ANNOTATED_CDS"/>
    <property type="molecule type" value="Genomic_DNA"/>
</dbReference>
<dbReference type="EMBL" id="AAQR03098343">
    <property type="status" value="NOT_ANNOTATED_CDS"/>
    <property type="molecule type" value="Genomic_DNA"/>
</dbReference>
<dbReference type="EMBL" id="AAQR03098340">
    <property type="status" value="NOT_ANNOTATED_CDS"/>
    <property type="molecule type" value="Genomic_DNA"/>
</dbReference>
<feature type="transmembrane region" description="Helical" evidence="15">
    <location>
        <begin position="308"/>
        <end position="329"/>
    </location>
</feature>
<keyword evidence="3" id="KW-1003">Cell membrane</keyword>
<dbReference type="Gene3D" id="2.60.40.3850">
    <property type="match status" value="1"/>
</dbReference>
<dbReference type="GO" id="GO:0009897">
    <property type="term" value="C:external side of plasma membrane"/>
    <property type="evidence" value="ECO:0007669"/>
    <property type="project" value="TreeGrafter"/>
</dbReference>
<evidence type="ECO:0000256" key="15">
    <source>
        <dbReference type="SAM" id="Phobius"/>
    </source>
</evidence>
<feature type="chain" id="PRO_5003545517" description="Interleukin-3 receptor subunit alpha" evidence="16">
    <location>
        <begin position="18"/>
        <end position="382"/>
    </location>
</feature>
<evidence type="ECO:0000256" key="2">
    <source>
        <dbReference type="ARBA" id="ARBA00008159"/>
    </source>
</evidence>
<evidence type="ECO:0000313" key="20">
    <source>
        <dbReference type="Proteomes" id="UP000005225"/>
    </source>
</evidence>
<evidence type="ECO:0000256" key="4">
    <source>
        <dbReference type="ARBA" id="ARBA00022692"/>
    </source>
</evidence>
<dbReference type="OMA" id="FLTCSWE"/>
<evidence type="ECO:0000256" key="3">
    <source>
        <dbReference type="ARBA" id="ARBA00022475"/>
    </source>
</evidence>
<dbReference type="SUPFAM" id="SSF49265">
    <property type="entry name" value="Fibronectin type III"/>
    <property type="match status" value="1"/>
</dbReference>
<evidence type="ECO:0000256" key="9">
    <source>
        <dbReference type="ARBA" id="ARBA00023157"/>
    </source>
</evidence>
<organism evidence="19 20">
    <name type="scientific">Otolemur garnettii</name>
    <name type="common">Small-eared galago</name>
    <name type="synonym">Garnett's greater bushbaby</name>
    <dbReference type="NCBI Taxonomy" id="30611"/>
    <lineage>
        <taxon>Eukaryota</taxon>
        <taxon>Metazoa</taxon>
        <taxon>Chordata</taxon>
        <taxon>Craniata</taxon>
        <taxon>Vertebrata</taxon>
        <taxon>Euteleostomi</taxon>
        <taxon>Mammalia</taxon>
        <taxon>Eutheria</taxon>
        <taxon>Euarchontoglires</taxon>
        <taxon>Primates</taxon>
        <taxon>Strepsirrhini</taxon>
        <taxon>Lorisiformes</taxon>
        <taxon>Galagidae</taxon>
        <taxon>Otolemur</taxon>
    </lineage>
</organism>
<keyword evidence="6" id="KW-0832">Ubl conjugation</keyword>
<comment type="subunit">
    <text evidence="13">Interacts with IL3. Heterodimer of an alpha and a beta subunit. The beta subunit is common to the IL3, IL5 and GM-CSF receptors.</text>
</comment>
<comment type="similarity">
    <text evidence="2">Belongs to the type I cytokine receptor family. Type 5 subfamily.</text>
</comment>
<accession>H0XQ01</accession>
<keyword evidence="7 15" id="KW-1133">Transmembrane helix</keyword>
<dbReference type="FunCoup" id="H0XQ01">
    <property type="interactions" value="712"/>
</dbReference>
<dbReference type="Gene3D" id="2.60.40.10">
    <property type="entry name" value="Immunoglobulins"/>
    <property type="match status" value="2"/>
</dbReference>
<reference evidence="20" key="1">
    <citation type="submission" date="2011-03" db="EMBL/GenBank/DDBJ databases">
        <title>Version 3 of the genome sequence of Otolemur garnettii (Bushbaby).</title>
        <authorList>
            <consortium name="The Broad Institute Genome Sequencing Platform"/>
            <person name="Di Palma F."/>
            <person name="Johnson J."/>
            <person name="Lander E.S."/>
            <person name="Lindblad-Toh K."/>
            <person name="Jaffe D.B."/>
            <person name="Gnerre S."/>
            <person name="MacCallum I."/>
            <person name="Przybylski D."/>
            <person name="Ribeiro F.J."/>
            <person name="Burton J.N."/>
            <person name="Walker B.J."/>
            <person name="Sharpe T."/>
            <person name="Hall G."/>
        </authorList>
    </citation>
    <scope>NUCLEOTIDE SEQUENCE [LARGE SCALE GENOMIC DNA]</scope>
</reference>
<evidence type="ECO:0000256" key="13">
    <source>
        <dbReference type="ARBA" id="ARBA00065508"/>
    </source>
</evidence>
<keyword evidence="8 15" id="KW-0472">Membrane</keyword>
<dbReference type="FunFam" id="2.60.40.10:FF:002832">
    <property type="entry name" value="Interleukin-3 receptor subunit alpha"/>
    <property type="match status" value="1"/>
</dbReference>
<evidence type="ECO:0000256" key="1">
    <source>
        <dbReference type="ARBA" id="ARBA00004251"/>
    </source>
</evidence>
<dbReference type="GeneTree" id="ENSGT00940000163802"/>
<evidence type="ECO:0000256" key="8">
    <source>
        <dbReference type="ARBA" id="ARBA00023136"/>
    </source>
</evidence>
<dbReference type="InterPro" id="IPR003532">
    <property type="entry name" value="Short_hematopoietin_rcpt_2_CS"/>
</dbReference>
<protein>
    <recommendedName>
        <fullName evidence="14">Interleukin-3 receptor subunit alpha</fullName>
    </recommendedName>
</protein>
<evidence type="ECO:0000256" key="12">
    <source>
        <dbReference type="ARBA" id="ARBA00056770"/>
    </source>
</evidence>
<keyword evidence="4 15" id="KW-0812">Transmembrane</keyword>
<feature type="signal peptide" evidence="16">
    <location>
        <begin position="1"/>
        <end position="17"/>
    </location>
</feature>
<dbReference type="AlphaFoldDB" id="H0XQ01"/>
<comment type="subcellular location">
    <subcellularLocation>
        <location evidence="1">Cell membrane</location>
        <topology evidence="1">Single-pass type I membrane protein</topology>
    </subcellularLocation>
</comment>
<reference evidence="19" key="2">
    <citation type="submission" date="2025-08" db="UniProtKB">
        <authorList>
            <consortium name="Ensembl"/>
        </authorList>
    </citation>
    <scope>IDENTIFICATION</scope>
</reference>
<evidence type="ECO:0000256" key="5">
    <source>
        <dbReference type="ARBA" id="ARBA00022729"/>
    </source>
</evidence>
<name>H0XQ01_OTOGA</name>
<dbReference type="Pfam" id="PF09240">
    <property type="entry name" value="IL6Ra-bind"/>
    <property type="match status" value="1"/>
</dbReference>
<dbReference type="PANTHER" id="PTHR23037:SF46">
    <property type="entry name" value="INTERLEUKIN 5 RECEPTOR SUBUNIT ALPHA"/>
    <property type="match status" value="1"/>
</dbReference>
<evidence type="ECO:0000256" key="7">
    <source>
        <dbReference type="ARBA" id="ARBA00022989"/>
    </source>
</evidence>
<dbReference type="PANTHER" id="PTHR23037">
    <property type="entry name" value="CYTOKINE RECEPTOR"/>
    <property type="match status" value="1"/>
</dbReference>
<evidence type="ECO:0000313" key="19">
    <source>
        <dbReference type="Ensembl" id="ENSOGAP00000018192.1"/>
    </source>
</evidence>
<dbReference type="InterPro" id="IPR015321">
    <property type="entry name" value="TypeI_recpt_CBD"/>
</dbReference>
<evidence type="ECO:0000259" key="18">
    <source>
        <dbReference type="Pfam" id="PF18611"/>
    </source>
</evidence>
<evidence type="ECO:0000256" key="14">
    <source>
        <dbReference type="ARBA" id="ARBA00074205"/>
    </source>
</evidence>
<dbReference type="InParanoid" id="H0XQ01"/>
<evidence type="ECO:0000256" key="10">
    <source>
        <dbReference type="ARBA" id="ARBA00023170"/>
    </source>
</evidence>
<dbReference type="EMBL" id="AAQR03098337">
    <property type="status" value="NOT_ANNOTATED_CDS"/>
    <property type="molecule type" value="Genomic_DNA"/>
</dbReference>
<reference evidence="19" key="3">
    <citation type="submission" date="2025-09" db="UniProtKB">
        <authorList>
            <consortium name="Ensembl"/>
        </authorList>
    </citation>
    <scope>IDENTIFICATION</scope>
</reference>
<keyword evidence="20" id="KW-1185">Reference proteome</keyword>
<dbReference type="GO" id="GO:0004912">
    <property type="term" value="F:interleukin-3 receptor activity"/>
    <property type="evidence" value="ECO:0007669"/>
    <property type="project" value="Ensembl"/>
</dbReference>
<evidence type="ECO:0000259" key="17">
    <source>
        <dbReference type="Pfam" id="PF09240"/>
    </source>
</evidence>
<dbReference type="HOGENOM" id="CLU_039627_2_0_1"/>
<dbReference type="EMBL" id="AAQR03098345">
    <property type="status" value="NOT_ANNOTATED_CDS"/>
    <property type="molecule type" value="Genomic_DNA"/>
</dbReference>
<keyword evidence="11" id="KW-0325">Glycoprotein</keyword>
<feature type="domain" description="IL-3 receptor alpha chain N-terminal" evidence="18">
    <location>
        <begin position="27"/>
        <end position="97"/>
    </location>
</feature>
<evidence type="ECO:0000256" key="16">
    <source>
        <dbReference type="SAM" id="SignalP"/>
    </source>
</evidence>
<dbReference type="EMBL" id="AAQR03098338">
    <property type="status" value="NOT_ANNOTATED_CDS"/>
    <property type="molecule type" value="Genomic_DNA"/>
</dbReference>
<proteinExistence type="inferred from homology"/>
<dbReference type="Proteomes" id="UP000005225">
    <property type="component" value="Unassembled WGS sequence"/>
</dbReference>
<feature type="domain" description="Type I cytokine receptor cytokine-binding" evidence="17">
    <location>
        <begin position="112"/>
        <end position="204"/>
    </location>
</feature>
<dbReference type="EMBL" id="AAQR03098341">
    <property type="status" value="NOT_ANNOTATED_CDS"/>
    <property type="molecule type" value="Genomic_DNA"/>
</dbReference>
<dbReference type="STRING" id="30611.ENSOGAP00000018192"/>
<dbReference type="PROSITE" id="PS01356">
    <property type="entry name" value="HEMATOPO_REC_S_F2"/>
    <property type="match status" value="1"/>
</dbReference>
<dbReference type="InterPro" id="IPR036116">
    <property type="entry name" value="FN3_sf"/>
</dbReference>
<keyword evidence="9" id="KW-1015">Disulfide bond</keyword>
<comment type="function">
    <text evidence="12">Cell surface receptor for IL3 expressed on hematopoietic progenitor cells, monocytes and B-lymphocytes that controls the production and differentiation of hematopoietic progenitor cells into lineage-restricted cells. Ligand stimulation rapidly induces hetrodimerization with IL3RB, phosphorylation and enzyme activity of effector proteins such as JAK2 and PI3K that play a role in signaling cell proliferation and differentiation. Activation of JAK2 leads to STAT5-mediated transcriptional program.</text>
</comment>
<dbReference type="InterPro" id="IPR013783">
    <property type="entry name" value="Ig-like_fold"/>
</dbReference>
<dbReference type="EMBL" id="AAQR03098344">
    <property type="status" value="NOT_ANNOTATED_CDS"/>
    <property type="molecule type" value="Genomic_DNA"/>
</dbReference>
<evidence type="ECO:0000256" key="11">
    <source>
        <dbReference type="ARBA" id="ARBA00023180"/>
    </source>
</evidence>
<keyword evidence="5 16" id="KW-0732">Signal</keyword>
<evidence type="ECO:0000256" key="6">
    <source>
        <dbReference type="ARBA" id="ARBA00022843"/>
    </source>
</evidence>
<dbReference type="eggNOG" id="ENOG502RZVR">
    <property type="taxonomic scope" value="Eukaryota"/>
</dbReference>
<keyword evidence="10" id="KW-0675">Receptor</keyword>
<dbReference type="InterPro" id="IPR040907">
    <property type="entry name" value="IL3Ra_N"/>
</dbReference>
<dbReference type="EMBL" id="AAQR03098339">
    <property type="status" value="NOT_ANNOTATED_CDS"/>
    <property type="molecule type" value="Genomic_DNA"/>
</dbReference>
<dbReference type="Ensembl" id="ENSOGAT00000024738.1">
    <property type="protein sequence ID" value="ENSOGAP00000018192.1"/>
    <property type="gene ID" value="ENSOGAG00000034201.1"/>
</dbReference>
<dbReference type="Pfam" id="PF18611">
    <property type="entry name" value="IL3Ra_N"/>
    <property type="match status" value="1"/>
</dbReference>
<sequence>MVLLWLTMLLTWASCLPQTIQDPNSPIKNLRVDPESERLTWDLNGNVSKIECIKDSIQHIEAMRNMYCHIDGLSLCTVSNYTVRASEPPFSTWILFPEPASPDGKPEAAAENLSCLIHDVDFITCNWTVGQGAPSDVQYHLYSTDVDTREQRECLHYRADARGTHISCRFDNISKKFKYFHNYVIVVNGSSKDARIPCTDITISDLSRIEKLSMPQMTTKCNKTHSLMTWKMRSHFNTRFIYELQIQQGTEPAILETVKHGTSFLLPNPGRYTVKIRAQEVYDNLLSEWSAPQHFVCDPEEPPQARTWRVSLLIALGALLALLLALVLCRRYSVAQKIFPPIPRMKDPISDHFPNDKLMAWEAGTAEPEDCTVTEVRLVKET</sequence>